<dbReference type="Proteomes" id="UP001153269">
    <property type="component" value="Unassembled WGS sequence"/>
</dbReference>
<organism evidence="6 7">
    <name type="scientific">Pleuronectes platessa</name>
    <name type="common">European plaice</name>
    <dbReference type="NCBI Taxonomy" id="8262"/>
    <lineage>
        <taxon>Eukaryota</taxon>
        <taxon>Metazoa</taxon>
        <taxon>Chordata</taxon>
        <taxon>Craniata</taxon>
        <taxon>Vertebrata</taxon>
        <taxon>Euteleostomi</taxon>
        <taxon>Actinopterygii</taxon>
        <taxon>Neopterygii</taxon>
        <taxon>Teleostei</taxon>
        <taxon>Neoteleostei</taxon>
        <taxon>Acanthomorphata</taxon>
        <taxon>Carangaria</taxon>
        <taxon>Pleuronectiformes</taxon>
        <taxon>Pleuronectoidei</taxon>
        <taxon>Pleuronectidae</taxon>
        <taxon>Pleuronectes</taxon>
    </lineage>
</organism>
<comment type="similarity">
    <text evidence="1 4">Belongs to the intercrine beta (chemokine CC) family.</text>
</comment>
<dbReference type="CDD" id="cd00272">
    <property type="entry name" value="Chemokine_CC"/>
    <property type="match status" value="1"/>
</dbReference>
<comment type="subcellular location">
    <subcellularLocation>
        <location evidence="4">Secreted</location>
    </subcellularLocation>
</comment>
<keyword evidence="3" id="KW-1015">Disulfide bond</keyword>
<dbReference type="GO" id="GO:0008009">
    <property type="term" value="F:chemokine activity"/>
    <property type="evidence" value="ECO:0007669"/>
    <property type="project" value="InterPro"/>
</dbReference>
<name>A0A9N7YZ45_PLEPL</name>
<evidence type="ECO:0000256" key="4">
    <source>
        <dbReference type="RuleBase" id="RU361150"/>
    </source>
</evidence>
<feature type="chain" id="PRO_5040530757" description="C-C motif chemokine" evidence="4">
    <location>
        <begin position="26"/>
        <end position="98"/>
    </location>
</feature>
<dbReference type="PANTHER" id="PTHR12015:SF190">
    <property type="entry name" value="C-C MOTIF CHEMOKINE"/>
    <property type="match status" value="1"/>
</dbReference>
<dbReference type="SMART" id="SM00199">
    <property type="entry name" value="SCY"/>
    <property type="match status" value="1"/>
</dbReference>
<feature type="signal peptide" evidence="4">
    <location>
        <begin position="1"/>
        <end position="25"/>
    </location>
</feature>
<evidence type="ECO:0000259" key="5">
    <source>
        <dbReference type="SMART" id="SM00199"/>
    </source>
</evidence>
<keyword evidence="4" id="KW-0145">Chemotaxis</keyword>
<feature type="domain" description="Chemokine interleukin-8-like" evidence="5">
    <location>
        <begin position="27"/>
        <end position="86"/>
    </location>
</feature>
<keyword evidence="4" id="KW-0964">Secreted</keyword>
<dbReference type="SUPFAM" id="SSF54117">
    <property type="entry name" value="Interleukin 8-like chemokines"/>
    <property type="match status" value="1"/>
</dbReference>
<dbReference type="PROSITE" id="PS00472">
    <property type="entry name" value="SMALL_CYTOKINES_CC"/>
    <property type="match status" value="1"/>
</dbReference>
<dbReference type="InterPro" id="IPR000827">
    <property type="entry name" value="Chemokine_CC_CS"/>
</dbReference>
<evidence type="ECO:0000256" key="1">
    <source>
        <dbReference type="ARBA" id="ARBA00010868"/>
    </source>
</evidence>
<keyword evidence="7" id="KW-1185">Reference proteome</keyword>
<dbReference type="AlphaFoldDB" id="A0A9N7YZ45"/>
<keyword evidence="2 4" id="KW-0202">Cytokine</keyword>
<dbReference type="Pfam" id="PF00048">
    <property type="entry name" value="IL8"/>
    <property type="match status" value="1"/>
</dbReference>
<accession>A0A9N7YZ45</accession>
<evidence type="ECO:0000256" key="3">
    <source>
        <dbReference type="ARBA" id="ARBA00023157"/>
    </source>
</evidence>
<dbReference type="EMBL" id="CADEAL010002990">
    <property type="protein sequence ID" value="CAB1443034.1"/>
    <property type="molecule type" value="Genomic_DNA"/>
</dbReference>
<protein>
    <recommendedName>
        <fullName evidence="4">C-C motif chemokine</fullName>
    </recommendedName>
</protein>
<dbReference type="GO" id="GO:0005615">
    <property type="term" value="C:extracellular space"/>
    <property type="evidence" value="ECO:0007669"/>
    <property type="project" value="UniProtKB-KW"/>
</dbReference>
<dbReference type="Gene3D" id="2.40.50.40">
    <property type="match status" value="1"/>
</dbReference>
<evidence type="ECO:0000313" key="7">
    <source>
        <dbReference type="Proteomes" id="UP001153269"/>
    </source>
</evidence>
<evidence type="ECO:0000313" key="6">
    <source>
        <dbReference type="EMBL" id="CAB1443034.1"/>
    </source>
</evidence>
<keyword evidence="4" id="KW-0732">Signal</keyword>
<reference evidence="6" key="1">
    <citation type="submission" date="2020-03" db="EMBL/GenBank/DDBJ databases">
        <authorList>
            <person name="Weist P."/>
        </authorList>
    </citation>
    <scope>NUCLEOTIDE SEQUENCE</scope>
</reference>
<gene>
    <name evidence="6" type="ORF">PLEPLA_LOCUS30749</name>
</gene>
<dbReference type="InterPro" id="IPR001811">
    <property type="entry name" value="Chemokine_IL8-like_dom"/>
</dbReference>
<sequence>MVSIKAAVMVITLLTFCLLATETSAVNYACCRRYMKFKLPFHVIRGYSVQTRKDMCPIDAIIFHTKRGQACADPTLGWVMDYIDRIRTKAQMVHNKNQ</sequence>
<comment type="caution">
    <text evidence="6">The sequence shown here is derived from an EMBL/GenBank/DDBJ whole genome shotgun (WGS) entry which is preliminary data.</text>
</comment>
<dbReference type="GO" id="GO:0006955">
    <property type="term" value="P:immune response"/>
    <property type="evidence" value="ECO:0007669"/>
    <property type="project" value="InterPro"/>
</dbReference>
<proteinExistence type="inferred from homology"/>
<dbReference type="InterPro" id="IPR036048">
    <property type="entry name" value="Interleukin_8-like_sf"/>
</dbReference>
<evidence type="ECO:0000256" key="2">
    <source>
        <dbReference type="ARBA" id="ARBA00022514"/>
    </source>
</evidence>
<dbReference type="InterPro" id="IPR039809">
    <property type="entry name" value="Chemokine_b/g/d"/>
</dbReference>
<dbReference type="PANTHER" id="PTHR12015">
    <property type="entry name" value="SMALL INDUCIBLE CYTOKINE A"/>
    <property type="match status" value="1"/>
</dbReference>